<evidence type="ECO:0000313" key="3">
    <source>
        <dbReference type="Proteomes" id="UP000053240"/>
    </source>
</evidence>
<accession>A0A0N0PCU2</accession>
<feature type="region of interest" description="Disordered" evidence="1">
    <location>
        <begin position="150"/>
        <end position="201"/>
    </location>
</feature>
<dbReference type="Proteomes" id="UP000053240">
    <property type="component" value="Unassembled WGS sequence"/>
</dbReference>
<evidence type="ECO:0000256" key="1">
    <source>
        <dbReference type="SAM" id="MobiDB-lite"/>
    </source>
</evidence>
<evidence type="ECO:0000313" key="2">
    <source>
        <dbReference type="EMBL" id="KPJ14012.1"/>
    </source>
</evidence>
<feature type="region of interest" description="Disordered" evidence="1">
    <location>
        <begin position="68"/>
        <end position="122"/>
    </location>
</feature>
<dbReference type="InParanoid" id="A0A0N0PCU2"/>
<feature type="region of interest" description="Disordered" evidence="1">
    <location>
        <begin position="239"/>
        <end position="333"/>
    </location>
</feature>
<organism evidence="2 3">
    <name type="scientific">Papilio machaon</name>
    <name type="common">Old World swallowtail butterfly</name>
    <dbReference type="NCBI Taxonomy" id="76193"/>
    <lineage>
        <taxon>Eukaryota</taxon>
        <taxon>Metazoa</taxon>
        <taxon>Ecdysozoa</taxon>
        <taxon>Arthropoda</taxon>
        <taxon>Hexapoda</taxon>
        <taxon>Insecta</taxon>
        <taxon>Pterygota</taxon>
        <taxon>Neoptera</taxon>
        <taxon>Endopterygota</taxon>
        <taxon>Lepidoptera</taxon>
        <taxon>Glossata</taxon>
        <taxon>Ditrysia</taxon>
        <taxon>Papilionoidea</taxon>
        <taxon>Papilionidae</taxon>
        <taxon>Papilioninae</taxon>
        <taxon>Papilio</taxon>
    </lineage>
</organism>
<feature type="compositionally biased region" description="Basic and acidic residues" evidence="1">
    <location>
        <begin position="68"/>
        <end position="95"/>
    </location>
</feature>
<feature type="compositionally biased region" description="Basic residues" evidence="1">
    <location>
        <begin position="171"/>
        <end position="187"/>
    </location>
</feature>
<reference evidence="2 3" key="1">
    <citation type="journal article" date="2015" name="Nat. Commun.">
        <title>Outbred genome sequencing and CRISPR/Cas9 gene editing in butterflies.</title>
        <authorList>
            <person name="Li X."/>
            <person name="Fan D."/>
            <person name="Zhang W."/>
            <person name="Liu G."/>
            <person name="Zhang L."/>
            <person name="Zhao L."/>
            <person name="Fang X."/>
            <person name="Chen L."/>
            <person name="Dong Y."/>
            <person name="Chen Y."/>
            <person name="Ding Y."/>
            <person name="Zhao R."/>
            <person name="Feng M."/>
            <person name="Zhu Y."/>
            <person name="Feng Y."/>
            <person name="Jiang X."/>
            <person name="Zhu D."/>
            <person name="Xiang H."/>
            <person name="Feng X."/>
            <person name="Li S."/>
            <person name="Wang J."/>
            <person name="Zhang G."/>
            <person name="Kronforst M.R."/>
            <person name="Wang W."/>
        </authorList>
    </citation>
    <scope>NUCLEOTIDE SEQUENCE [LARGE SCALE GENOMIC DNA]</scope>
    <source>
        <strain evidence="2">Ya'a_city_454_Pm</strain>
        <tissue evidence="2">Whole body</tissue>
    </source>
</reference>
<feature type="region of interest" description="Disordered" evidence="1">
    <location>
        <begin position="685"/>
        <end position="723"/>
    </location>
</feature>
<name>A0A0N0PCU2_PAPMA</name>
<feature type="compositionally biased region" description="Basic and acidic residues" evidence="1">
    <location>
        <begin position="188"/>
        <end position="201"/>
    </location>
</feature>
<keyword evidence="3" id="KW-1185">Reference proteome</keyword>
<feature type="compositionally biased region" description="Basic residues" evidence="1">
    <location>
        <begin position="275"/>
        <end position="320"/>
    </location>
</feature>
<proteinExistence type="predicted"/>
<gene>
    <name evidence="2" type="ORF">RR48_03118</name>
</gene>
<protein>
    <submittedName>
        <fullName evidence="2">Uncharacterized protein</fullName>
    </submittedName>
</protein>
<feature type="compositionally biased region" description="Polar residues" evidence="1">
    <location>
        <begin position="685"/>
        <end position="696"/>
    </location>
</feature>
<dbReference type="AlphaFoldDB" id="A0A0N0PCU2"/>
<dbReference type="EMBL" id="KQ460556">
    <property type="protein sequence ID" value="KPJ14012.1"/>
    <property type="molecule type" value="Genomic_DNA"/>
</dbReference>
<sequence length="723" mass="82351">MNTPKEDDISDEDIPSDFFDDFNKEEFMEGLSVIDSWDVKENPQSRSSRSRINAAAIDGVSDLRELIGDSREDRHANDDDVIRDQNEIGEPRETSNQRYSSNSGHYHHSSQLDNYIKPGSRRDLRKTNEAIRKDKAVKVKEYLSKHLDSIEDLKPPGTELDDFLNEPSAPSKRKPRSRSREKHSRHTSPRDPKFLKSPKREYHFKDKRIYYNSRHYENHRGHPYFKPYHKFRQQSPNWKKHYNYNYPRQNVRGGYSPGPRNNFRLSPPSFGARGRSPRRRSPRLRSPRGRSSRGRSSKGRSPHRYSPRRQSPRRRSRSRSPRSSNYKYSDKRLSMEQKDSFLYPVEISQIPVPVLNTEGETSHGEFYGHHHLSEYPAGTPGYSYMQSSFPNAGFDYGTPTDSMNIGMSQPTPALIMTATPSMVPPPVESSLAIPQVPPGSVQTSSEKPYDALAKLVVEGKLSKEDYLKLAPNKGTFMEKATATQVRVKGGLNAMFSFLCFAFTVLDRCLQALTKLSKLELPNRLFLNNALLEQEHKSLTPKYCSPLKRQAPVDFYFTKTDCESETVRKNRQIIDKIISTIGLSDIVLRSKKNNNKNMADAAVQTTTPFCEVCYIRENTKTNDADTSIDRESFTATVHTQVVDEDLLSSKSVFNPSGGAGNHEHISIAHLTPAQLVSQLAARAKTLKQSQPQRSQFNRRVPGNSYDYGGGGSKDDSFYNKFSNQ</sequence>